<comment type="subcellular location">
    <subcellularLocation>
        <location evidence="1">Cytoplasm</location>
        <location evidence="1">Cytoskeleton</location>
    </subcellularLocation>
</comment>
<evidence type="ECO:0000313" key="12">
    <source>
        <dbReference type="Proteomes" id="UP000284842"/>
    </source>
</evidence>
<dbReference type="SMART" id="SM00055">
    <property type="entry name" value="FCH"/>
    <property type="match status" value="1"/>
</dbReference>
<dbReference type="FunFam" id="2.30.30.40:FF:000312">
    <property type="entry name" value="Related to Cell division control protein 15"/>
    <property type="match status" value="1"/>
</dbReference>
<evidence type="ECO:0000256" key="8">
    <source>
        <dbReference type="SAM" id="MobiDB-lite"/>
    </source>
</evidence>
<keyword evidence="2 6" id="KW-0728">SH3 domain</keyword>
<dbReference type="InterPro" id="IPR031160">
    <property type="entry name" value="F_BAR_dom"/>
</dbReference>
<keyword evidence="12" id="KW-1185">Reference proteome</keyword>
<protein>
    <recommendedName>
        <fullName evidence="13">SH3 domain-containing protein</fullName>
    </recommendedName>
</protein>
<evidence type="ECO:0008006" key="13">
    <source>
        <dbReference type="Google" id="ProtNLM"/>
    </source>
</evidence>
<gene>
    <name evidence="11" type="ORF">CVT24_008447</name>
</gene>
<feature type="compositionally biased region" description="Polar residues" evidence="8">
    <location>
        <begin position="411"/>
        <end position="438"/>
    </location>
</feature>
<dbReference type="PANTHER" id="PTHR23065:SF7">
    <property type="entry name" value="NOSTRIN, ISOFORM H"/>
    <property type="match status" value="1"/>
</dbReference>
<keyword evidence="5" id="KW-0206">Cytoskeleton</keyword>
<name>A0A409VDZ0_9AGAR</name>
<dbReference type="InterPro" id="IPR027267">
    <property type="entry name" value="AH/BAR_dom_sf"/>
</dbReference>
<dbReference type="SUPFAM" id="SSF103657">
    <property type="entry name" value="BAR/IMD domain-like"/>
    <property type="match status" value="1"/>
</dbReference>
<dbReference type="SMART" id="SM00326">
    <property type="entry name" value="SH3"/>
    <property type="match status" value="1"/>
</dbReference>
<comment type="caution">
    <text evidence="11">The sequence shown here is derived from an EMBL/GenBank/DDBJ whole genome shotgun (WGS) entry which is preliminary data.</text>
</comment>
<proteinExistence type="predicted"/>
<dbReference type="GO" id="GO:0009898">
    <property type="term" value="C:cytoplasmic side of plasma membrane"/>
    <property type="evidence" value="ECO:0007669"/>
    <property type="project" value="TreeGrafter"/>
</dbReference>
<feature type="domain" description="SH3" evidence="9">
    <location>
        <begin position="469"/>
        <end position="532"/>
    </location>
</feature>
<evidence type="ECO:0000256" key="7">
    <source>
        <dbReference type="PROSITE-ProRule" id="PRU01077"/>
    </source>
</evidence>
<keyword evidence="4" id="KW-0597">Phosphoprotein</keyword>
<dbReference type="PROSITE" id="PS50002">
    <property type="entry name" value="SH3"/>
    <property type="match status" value="1"/>
</dbReference>
<evidence type="ECO:0000259" key="10">
    <source>
        <dbReference type="PROSITE" id="PS51741"/>
    </source>
</evidence>
<dbReference type="InParanoid" id="A0A409VDZ0"/>
<dbReference type="EMBL" id="NHTK01006085">
    <property type="protein sequence ID" value="PPQ64545.1"/>
    <property type="molecule type" value="Genomic_DNA"/>
</dbReference>
<feature type="region of interest" description="Disordered" evidence="8">
    <location>
        <begin position="344"/>
        <end position="466"/>
    </location>
</feature>
<dbReference type="FunCoup" id="A0A409VDZ0">
    <property type="interactions" value="27"/>
</dbReference>
<dbReference type="InterPro" id="IPR001452">
    <property type="entry name" value="SH3_domain"/>
</dbReference>
<feature type="compositionally biased region" description="Pro residues" evidence="8">
    <location>
        <begin position="391"/>
        <end position="408"/>
    </location>
</feature>
<dbReference type="AlphaFoldDB" id="A0A409VDZ0"/>
<dbReference type="SUPFAM" id="SSF50044">
    <property type="entry name" value="SH3-domain"/>
    <property type="match status" value="1"/>
</dbReference>
<sequence length="532" mass="59679">MAARAQQLSATSLARYASARQPDVDVFNGSQSRAYCNSFWGTGDSGPNIMFARMRGASKTTDELRNFWNERCVIEEEYAARLAKLAKAPIGADEIGELRNSLDTLRIETEKQSESHLELANQIRLDLEGPTAQFHQKQIVHRRSIQVPLERKFKEKQTQESYVKKSREKYEADCLRVQSYTQQASYMTGTDLAKVQLKLQRTRQTMQGNERDYEKFSKDLADFLPGWEREWKDYCDSCQDLEEERLDFMKDIIWAYANDISTICVTDDQSCERIRTALDNLEPERDVENFVNEFGTGNLISVPAEFIATSSVGEPQLPPPPLIRYADYQRTSRRAVPAYHHEHAVLGGPGHNQGHQNDSPHDSVNGADSGSYHDAPNGSGHSVRNQTAPPQTNPPNHPPPPIPEPAPPMSHQVSTSTIGTASSSRSPSPNRQYRQSQPLPMVPGGANNGPSHARAPTPPPPIPQQPSNRILFYVKALYDYTATIDEEFDFQAGDVIAVTATPDDGWWSGELLDEARREEGRNVFPSNFVCLF</sequence>
<dbReference type="CDD" id="cd00174">
    <property type="entry name" value="SH3"/>
    <property type="match status" value="1"/>
</dbReference>
<dbReference type="InterPro" id="IPR036028">
    <property type="entry name" value="SH3-like_dom_sf"/>
</dbReference>
<dbReference type="PRINTS" id="PR00452">
    <property type="entry name" value="SH3DOMAIN"/>
</dbReference>
<keyword evidence="3" id="KW-0963">Cytoplasm</keyword>
<dbReference type="PANTHER" id="PTHR23065">
    <property type="entry name" value="PROLINE-SERINE-THREONINE PHOSPHATASE INTERACTING PROTEIN 1"/>
    <property type="match status" value="1"/>
</dbReference>
<reference evidence="11 12" key="1">
    <citation type="journal article" date="2018" name="Evol. Lett.">
        <title>Horizontal gene cluster transfer increased hallucinogenic mushroom diversity.</title>
        <authorList>
            <person name="Reynolds H.T."/>
            <person name="Vijayakumar V."/>
            <person name="Gluck-Thaler E."/>
            <person name="Korotkin H.B."/>
            <person name="Matheny P.B."/>
            <person name="Slot J.C."/>
        </authorList>
    </citation>
    <scope>NUCLEOTIDE SEQUENCE [LARGE SCALE GENOMIC DNA]</scope>
    <source>
        <strain evidence="11 12">2629</strain>
    </source>
</reference>
<dbReference type="Proteomes" id="UP000284842">
    <property type="component" value="Unassembled WGS sequence"/>
</dbReference>
<feature type="domain" description="F-BAR" evidence="10">
    <location>
        <begin position="33"/>
        <end position="286"/>
    </location>
</feature>
<dbReference type="STRING" id="181874.A0A409VDZ0"/>
<dbReference type="Pfam" id="PF00611">
    <property type="entry name" value="FCH"/>
    <property type="match status" value="1"/>
</dbReference>
<evidence type="ECO:0000256" key="2">
    <source>
        <dbReference type="ARBA" id="ARBA00022443"/>
    </source>
</evidence>
<accession>A0A409VDZ0</accession>
<dbReference type="Pfam" id="PF00018">
    <property type="entry name" value="SH3_1"/>
    <property type="match status" value="1"/>
</dbReference>
<dbReference type="GO" id="GO:0005543">
    <property type="term" value="F:phospholipid binding"/>
    <property type="evidence" value="ECO:0007669"/>
    <property type="project" value="TreeGrafter"/>
</dbReference>
<evidence type="ECO:0000256" key="6">
    <source>
        <dbReference type="PROSITE-ProRule" id="PRU00192"/>
    </source>
</evidence>
<evidence type="ECO:0000313" key="11">
    <source>
        <dbReference type="EMBL" id="PPQ64545.1"/>
    </source>
</evidence>
<organism evidence="11 12">
    <name type="scientific">Panaeolus cyanescens</name>
    <dbReference type="NCBI Taxonomy" id="181874"/>
    <lineage>
        <taxon>Eukaryota</taxon>
        <taxon>Fungi</taxon>
        <taxon>Dikarya</taxon>
        <taxon>Basidiomycota</taxon>
        <taxon>Agaricomycotina</taxon>
        <taxon>Agaricomycetes</taxon>
        <taxon>Agaricomycetidae</taxon>
        <taxon>Agaricales</taxon>
        <taxon>Agaricineae</taxon>
        <taxon>Galeropsidaceae</taxon>
        <taxon>Panaeolus</taxon>
    </lineage>
</organism>
<evidence type="ECO:0000256" key="3">
    <source>
        <dbReference type="ARBA" id="ARBA00022490"/>
    </source>
</evidence>
<dbReference type="PROSITE" id="PS51741">
    <property type="entry name" value="F_BAR"/>
    <property type="match status" value="1"/>
</dbReference>
<evidence type="ECO:0000259" key="9">
    <source>
        <dbReference type="PROSITE" id="PS50002"/>
    </source>
</evidence>
<evidence type="ECO:0000256" key="5">
    <source>
        <dbReference type="ARBA" id="ARBA00023212"/>
    </source>
</evidence>
<dbReference type="Gene3D" id="1.20.1270.60">
    <property type="entry name" value="Arfaptin homology (AH) domain/BAR domain"/>
    <property type="match status" value="1"/>
</dbReference>
<dbReference type="GO" id="GO:0030036">
    <property type="term" value="P:actin cytoskeleton organization"/>
    <property type="evidence" value="ECO:0007669"/>
    <property type="project" value="UniProtKB-ARBA"/>
</dbReference>
<dbReference type="InterPro" id="IPR001060">
    <property type="entry name" value="FCH_dom"/>
</dbReference>
<dbReference type="GO" id="GO:0120104">
    <property type="term" value="C:mitotic actomyosin contractile ring, proximal layer"/>
    <property type="evidence" value="ECO:0007669"/>
    <property type="project" value="TreeGrafter"/>
</dbReference>
<dbReference type="Gene3D" id="2.30.30.40">
    <property type="entry name" value="SH3 Domains"/>
    <property type="match status" value="1"/>
</dbReference>
<evidence type="ECO:0000256" key="1">
    <source>
        <dbReference type="ARBA" id="ARBA00004245"/>
    </source>
</evidence>
<dbReference type="OrthoDB" id="19092at2759"/>
<keyword evidence="7" id="KW-0175">Coiled coil</keyword>
<evidence type="ECO:0000256" key="4">
    <source>
        <dbReference type="ARBA" id="ARBA00022553"/>
    </source>
</evidence>